<protein>
    <submittedName>
        <fullName evidence="2">Uncharacterized protein</fullName>
    </submittedName>
</protein>
<accession>U1QEV2</accession>
<proteinExistence type="predicted"/>
<dbReference type="HOGENOM" id="CLU_3131369_0_0_11"/>
<evidence type="ECO:0000313" key="2">
    <source>
        <dbReference type="EMBL" id="ERH20821.1"/>
    </source>
</evidence>
<evidence type="ECO:0000313" key="3">
    <source>
        <dbReference type="Proteomes" id="UP000016498"/>
    </source>
</evidence>
<feature type="region of interest" description="Disordered" evidence="1">
    <location>
        <begin position="1"/>
        <end position="23"/>
    </location>
</feature>
<name>U1QEV2_9ACTO</name>
<comment type="caution">
    <text evidence="2">The sequence shown here is derived from an EMBL/GenBank/DDBJ whole genome shotgun (WGS) entry which is preliminary data.</text>
</comment>
<organism evidence="2 3">
    <name type="scientific">Actinomyces johnsonii F0510</name>
    <dbReference type="NCBI Taxonomy" id="1227262"/>
    <lineage>
        <taxon>Bacteria</taxon>
        <taxon>Bacillati</taxon>
        <taxon>Actinomycetota</taxon>
        <taxon>Actinomycetes</taxon>
        <taxon>Actinomycetales</taxon>
        <taxon>Actinomycetaceae</taxon>
        <taxon>Actinomyces</taxon>
    </lineage>
</organism>
<gene>
    <name evidence="2" type="ORF">HMPREF1549_01016</name>
</gene>
<reference evidence="2 3" key="1">
    <citation type="submission" date="2013-06" db="EMBL/GenBank/DDBJ databases">
        <authorList>
            <person name="Weinstock G."/>
            <person name="Sodergren E."/>
            <person name="Lobos E.A."/>
            <person name="Fulton L."/>
            <person name="Fulton R."/>
            <person name="Courtney L."/>
            <person name="Fronick C."/>
            <person name="O'Laughlin M."/>
            <person name="Godfrey J."/>
            <person name="Wilson R.M."/>
            <person name="Miner T."/>
            <person name="Farmer C."/>
            <person name="Delehaunty K."/>
            <person name="Cordes M."/>
            <person name="Minx P."/>
            <person name="Tomlinson C."/>
            <person name="Chen J."/>
            <person name="Wollam A."/>
            <person name="Pepin K.H."/>
            <person name="Bhonagiri V."/>
            <person name="Zhang X."/>
            <person name="Warren W."/>
            <person name="Mitreva M."/>
            <person name="Mardis E.R."/>
            <person name="Wilson R.K."/>
        </authorList>
    </citation>
    <scope>NUCLEOTIDE SEQUENCE [LARGE SCALE GENOMIC DNA]</scope>
    <source>
        <strain evidence="2 3">F0510</strain>
    </source>
</reference>
<dbReference type="AlphaFoldDB" id="U1QEV2"/>
<evidence type="ECO:0000256" key="1">
    <source>
        <dbReference type="SAM" id="MobiDB-lite"/>
    </source>
</evidence>
<feature type="compositionally biased region" description="Basic residues" evidence="1">
    <location>
        <begin position="1"/>
        <end position="12"/>
    </location>
</feature>
<dbReference type="EMBL" id="AWSD01000100">
    <property type="protein sequence ID" value="ERH20821.1"/>
    <property type="molecule type" value="Genomic_DNA"/>
</dbReference>
<dbReference type="Proteomes" id="UP000016498">
    <property type="component" value="Unassembled WGS sequence"/>
</dbReference>
<sequence length="49" mass="5377">MGGRVGRRRHLPGRPAEVLSGFRRPGGVLSSPFPEKITLKDCYESLAKP</sequence>